<dbReference type="HOGENOM" id="CLU_3218615_0_0_3"/>
<accession>I4G864</accession>
<dbReference type="EMBL" id="CAIJ01000490">
    <property type="protein sequence ID" value="CCI04125.1"/>
    <property type="molecule type" value="Genomic_DNA"/>
</dbReference>
<dbReference type="RefSeq" id="WP_002765115.1">
    <property type="nucleotide sequence ID" value="NZ_HE972933.1"/>
</dbReference>
<gene>
    <name evidence="1" type="ORF">MICAC_540014</name>
</gene>
<protein>
    <submittedName>
        <fullName evidence="1">Uncharacterized protein</fullName>
    </submittedName>
</protein>
<organism evidence="1 2">
    <name type="scientific">Microcystis aeruginosa PCC 9443</name>
    <dbReference type="NCBI Taxonomy" id="1160281"/>
    <lineage>
        <taxon>Bacteria</taxon>
        <taxon>Bacillati</taxon>
        <taxon>Cyanobacteriota</taxon>
        <taxon>Cyanophyceae</taxon>
        <taxon>Oscillatoriophycideae</taxon>
        <taxon>Chroococcales</taxon>
        <taxon>Microcystaceae</taxon>
        <taxon>Microcystis</taxon>
    </lineage>
</organism>
<evidence type="ECO:0000313" key="1">
    <source>
        <dbReference type="EMBL" id="CCI04125.1"/>
    </source>
</evidence>
<evidence type="ECO:0000313" key="2">
    <source>
        <dbReference type="Proteomes" id="UP000003480"/>
    </source>
</evidence>
<reference evidence="1 2" key="1">
    <citation type="submission" date="2012-04" db="EMBL/GenBank/DDBJ databases">
        <authorList>
            <person name="Genoscope - CEA"/>
        </authorList>
    </citation>
    <scope>NUCLEOTIDE SEQUENCE [LARGE SCALE GENOMIC DNA]</scope>
    <source>
        <strain evidence="1 2">9443</strain>
    </source>
</reference>
<dbReference type="AlphaFoldDB" id="I4G864"/>
<name>I4G864_MICAE</name>
<sequence length="44" mass="4643">MTNIIGIGSRAAGLSAYLASLAYHQKHQVKSKKVLSCQVTPSNA</sequence>
<dbReference type="Proteomes" id="UP000003480">
    <property type="component" value="Unassembled WGS sequence"/>
</dbReference>
<comment type="caution">
    <text evidence="1">The sequence shown here is derived from an EMBL/GenBank/DDBJ whole genome shotgun (WGS) entry which is preliminary data.</text>
</comment>
<proteinExistence type="predicted"/>